<dbReference type="Gene3D" id="3.40.50.300">
    <property type="entry name" value="P-loop containing nucleotide triphosphate hydrolases"/>
    <property type="match status" value="1"/>
</dbReference>
<evidence type="ECO:0000259" key="1">
    <source>
        <dbReference type="Pfam" id="PF12476"/>
    </source>
</evidence>
<dbReference type="Pfam" id="PF13304">
    <property type="entry name" value="AAA_21"/>
    <property type="match status" value="1"/>
</dbReference>
<name>A0A8B4QDI5_9BACL</name>
<feature type="domain" description="DUF3696" evidence="1">
    <location>
        <begin position="306"/>
        <end position="358"/>
    </location>
</feature>
<dbReference type="InterPro" id="IPR027417">
    <property type="entry name" value="P-loop_NTPase"/>
</dbReference>
<reference evidence="4 6" key="2">
    <citation type="submission" date="2019-03" db="EMBL/GenBank/DDBJ databases">
        <title>Genomic Encyclopedia of Type Strains, Phase IV (KMG-IV): sequencing the most valuable type-strain genomes for metagenomic binning, comparative biology and taxonomic classification.</title>
        <authorList>
            <person name="Goeker M."/>
        </authorList>
    </citation>
    <scope>NUCLEOTIDE SEQUENCE [LARGE SCALE GENOMIC DNA]</scope>
    <source>
        <strain evidence="4 6">DSM 20580</strain>
    </source>
</reference>
<dbReference type="InterPro" id="IPR051396">
    <property type="entry name" value="Bact_Antivir_Def_Nuclease"/>
</dbReference>
<evidence type="ECO:0000313" key="4">
    <source>
        <dbReference type="EMBL" id="TDR38839.1"/>
    </source>
</evidence>
<accession>A0A8B4QDI5</accession>
<dbReference type="PANTHER" id="PTHR43581:SF2">
    <property type="entry name" value="EXCINUCLEASE ATPASE SUBUNIT"/>
    <property type="match status" value="1"/>
</dbReference>
<organism evidence="3 5">
    <name type="scientific">Kurthia zopfii</name>
    <dbReference type="NCBI Taxonomy" id="1650"/>
    <lineage>
        <taxon>Bacteria</taxon>
        <taxon>Bacillati</taxon>
        <taxon>Bacillota</taxon>
        <taxon>Bacilli</taxon>
        <taxon>Bacillales</taxon>
        <taxon>Caryophanaceae</taxon>
        <taxon>Kurthia</taxon>
    </lineage>
</organism>
<dbReference type="SUPFAM" id="SSF52540">
    <property type="entry name" value="P-loop containing nucleoside triphosphate hydrolases"/>
    <property type="match status" value="1"/>
</dbReference>
<dbReference type="Pfam" id="PF12476">
    <property type="entry name" value="DUF3696"/>
    <property type="match status" value="1"/>
</dbReference>
<evidence type="ECO:0000259" key="2">
    <source>
        <dbReference type="Pfam" id="PF13304"/>
    </source>
</evidence>
<dbReference type="InterPro" id="IPR014592">
    <property type="entry name" value="P-loop_UCP034888"/>
</dbReference>
<evidence type="ECO:0000313" key="3">
    <source>
        <dbReference type="EMBL" id="STX10745.1"/>
    </source>
</evidence>
<dbReference type="Proteomes" id="UP000294641">
    <property type="component" value="Unassembled WGS sequence"/>
</dbReference>
<dbReference type="EMBL" id="UGNP01000001">
    <property type="protein sequence ID" value="STX10745.1"/>
    <property type="molecule type" value="Genomic_DNA"/>
</dbReference>
<gene>
    <name evidence="4" type="ORF">DFR61_11460</name>
    <name evidence="3" type="ORF">NCTC10597_02518</name>
</gene>
<proteinExistence type="predicted"/>
<dbReference type="AlphaFoldDB" id="A0A8B4QDI5"/>
<comment type="caution">
    <text evidence="3">The sequence shown here is derived from an EMBL/GenBank/DDBJ whole genome shotgun (WGS) entry which is preliminary data.</text>
</comment>
<dbReference type="Proteomes" id="UP000254330">
    <property type="component" value="Unassembled WGS sequence"/>
</dbReference>
<dbReference type="GO" id="GO:0016887">
    <property type="term" value="F:ATP hydrolysis activity"/>
    <property type="evidence" value="ECO:0007669"/>
    <property type="project" value="InterPro"/>
</dbReference>
<dbReference type="PIRSF" id="PIRSF034888">
    <property type="entry name" value="P-loop_UCP034888"/>
    <property type="match status" value="1"/>
</dbReference>
<evidence type="ECO:0000313" key="6">
    <source>
        <dbReference type="Proteomes" id="UP000294641"/>
    </source>
</evidence>
<keyword evidence="6" id="KW-1185">Reference proteome</keyword>
<feature type="domain" description="ATPase AAA-type core" evidence="2">
    <location>
        <begin position="23"/>
        <end position="295"/>
    </location>
</feature>
<dbReference type="EMBL" id="SNZG01000014">
    <property type="protein sequence ID" value="TDR38839.1"/>
    <property type="molecule type" value="Genomic_DNA"/>
</dbReference>
<dbReference type="GO" id="GO:0005524">
    <property type="term" value="F:ATP binding"/>
    <property type="evidence" value="ECO:0007669"/>
    <property type="project" value="InterPro"/>
</dbReference>
<dbReference type="InterPro" id="IPR022532">
    <property type="entry name" value="DUF3696"/>
</dbReference>
<protein>
    <submittedName>
        <fullName evidence="4">ATPase</fullName>
    </submittedName>
    <submittedName>
        <fullName evidence="3">Uncharacterized conserved protein</fullName>
    </submittedName>
</protein>
<dbReference type="PANTHER" id="PTHR43581">
    <property type="entry name" value="ATP/GTP PHOSPHATASE"/>
    <property type="match status" value="1"/>
</dbReference>
<reference evidence="3 5" key="1">
    <citation type="submission" date="2018-06" db="EMBL/GenBank/DDBJ databases">
        <authorList>
            <consortium name="Pathogen Informatics"/>
            <person name="Doyle S."/>
        </authorList>
    </citation>
    <scope>NUCLEOTIDE SEQUENCE [LARGE SCALE GENOMIC DNA]</scope>
    <source>
        <strain evidence="3 5">NCTC10597</strain>
    </source>
</reference>
<sequence>MIKNITLKNFKCFKDLFLEMENLNVLAGVNSRGKSTVIQALLLLRQSYDMGAINKGLHLNGDITNLGTGYDVLYKDSEEDEFEIIIEQNDSKYKWSYTYEKDSDFQKLKKDNELETDSLNSNIFQPTFAYVSAERIGPQRFYKKSYHEVFDKNQVGYKGELFVDYLAERGMLEKVENSSVLHNKIESQILIYQAQEWLSEISPGIKIGTKDYTGAGIVGIEYDGINPLNVGFGLSYVAPIIISLLKAKKGDLLIIENPEAHLHPKGQRKMGELIAKASAGGVQVILETHSDHLLNGLRLAVKQNIIDSNSIRLNYFYQDIEENKLIYKKCSPAILKDGSLSDWPEGFFDEWEKAIDELF</sequence>
<dbReference type="InterPro" id="IPR003959">
    <property type="entry name" value="ATPase_AAA_core"/>
</dbReference>
<dbReference type="RefSeq" id="WP_109349532.1">
    <property type="nucleotide sequence ID" value="NZ_BJUE01000043.1"/>
</dbReference>
<dbReference type="OrthoDB" id="2456553at2"/>
<evidence type="ECO:0000313" key="5">
    <source>
        <dbReference type="Proteomes" id="UP000254330"/>
    </source>
</evidence>